<keyword evidence="2" id="KW-1185">Reference proteome</keyword>
<organism evidence="1 2">
    <name type="scientific">Cohnella yongneupensis</name>
    <dbReference type="NCBI Taxonomy" id="425006"/>
    <lineage>
        <taxon>Bacteria</taxon>
        <taxon>Bacillati</taxon>
        <taxon>Bacillota</taxon>
        <taxon>Bacilli</taxon>
        <taxon>Bacillales</taxon>
        <taxon>Paenibacillaceae</taxon>
        <taxon>Cohnella</taxon>
    </lineage>
</organism>
<evidence type="ECO:0000313" key="1">
    <source>
        <dbReference type="EMBL" id="MFC5530820.1"/>
    </source>
</evidence>
<evidence type="ECO:0000313" key="2">
    <source>
        <dbReference type="Proteomes" id="UP001596108"/>
    </source>
</evidence>
<reference evidence="2" key="1">
    <citation type="journal article" date="2019" name="Int. J. Syst. Evol. Microbiol.">
        <title>The Global Catalogue of Microorganisms (GCM) 10K type strain sequencing project: providing services to taxonomists for standard genome sequencing and annotation.</title>
        <authorList>
            <consortium name="The Broad Institute Genomics Platform"/>
            <consortium name="The Broad Institute Genome Sequencing Center for Infectious Disease"/>
            <person name="Wu L."/>
            <person name="Ma J."/>
        </authorList>
    </citation>
    <scope>NUCLEOTIDE SEQUENCE [LARGE SCALE GENOMIC DNA]</scope>
    <source>
        <strain evidence="2">CGMCC 1.18578</strain>
    </source>
</reference>
<dbReference type="Pfam" id="PF11155">
    <property type="entry name" value="DUF2935"/>
    <property type="match status" value="1"/>
</dbReference>
<sequence>MSGSHRITIREEHLFWLEVLEDHAHFLREYLSSSETAWWQATERYIALFHEAVKQATALPDDAPASSEPMIAFARQAYPLAESYCRLEGQMQQLRLWNKVRRG</sequence>
<dbReference type="EMBL" id="JBHSNC010000047">
    <property type="protein sequence ID" value="MFC5530820.1"/>
    <property type="molecule type" value="Genomic_DNA"/>
</dbReference>
<dbReference type="Gene3D" id="1.20.1260.120">
    <property type="entry name" value="Protein of unknown function DUF2935"/>
    <property type="match status" value="1"/>
</dbReference>
<accession>A0ABW0R1B6</accession>
<dbReference type="Proteomes" id="UP001596108">
    <property type="component" value="Unassembled WGS sequence"/>
</dbReference>
<dbReference type="RefSeq" id="WP_378112760.1">
    <property type="nucleotide sequence ID" value="NZ_JBHSNC010000047.1"/>
</dbReference>
<proteinExistence type="predicted"/>
<comment type="caution">
    <text evidence="1">The sequence shown here is derived from an EMBL/GenBank/DDBJ whole genome shotgun (WGS) entry which is preliminary data.</text>
</comment>
<name>A0ABW0R1B6_9BACL</name>
<dbReference type="SUPFAM" id="SSF158430">
    <property type="entry name" value="Bacillus cereus metalloprotein-like"/>
    <property type="match status" value="1"/>
</dbReference>
<protein>
    <submittedName>
        <fullName evidence="1">DUF2935 domain-containing protein</fullName>
    </submittedName>
</protein>
<dbReference type="InterPro" id="IPR021328">
    <property type="entry name" value="CotB-like"/>
</dbReference>
<gene>
    <name evidence="1" type="ORF">ACFPQ4_15430</name>
</gene>